<dbReference type="EMBL" id="JAVIZN010000002">
    <property type="protein sequence ID" value="MDR6201873.1"/>
    <property type="molecule type" value="Genomic_DNA"/>
</dbReference>
<name>A0ABD5CAD7_9BURK</name>
<proteinExistence type="predicted"/>
<organism evidence="1 2">
    <name type="scientific">Paraburkholderia graminis</name>
    <dbReference type="NCBI Taxonomy" id="60548"/>
    <lineage>
        <taxon>Bacteria</taxon>
        <taxon>Pseudomonadati</taxon>
        <taxon>Pseudomonadota</taxon>
        <taxon>Betaproteobacteria</taxon>
        <taxon>Burkholderiales</taxon>
        <taxon>Burkholderiaceae</taxon>
        <taxon>Paraburkholderia</taxon>
    </lineage>
</organism>
<accession>A0ABD5CAD7</accession>
<evidence type="ECO:0000313" key="2">
    <source>
        <dbReference type="Proteomes" id="UP001245184"/>
    </source>
</evidence>
<dbReference type="AlphaFoldDB" id="A0ABD5CAD7"/>
<reference evidence="1 2" key="1">
    <citation type="submission" date="2023-08" db="EMBL/GenBank/DDBJ databases">
        <title>Genome sequencing of plant associated microbes to promote plant fitness in Sorghum bicolor and Oryza sativa.</title>
        <authorList>
            <person name="Coleman-Derr D."/>
        </authorList>
    </citation>
    <scope>NUCLEOTIDE SEQUENCE [LARGE SCALE GENOMIC DNA]</scope>
    <source>
        <strain evidence="1 2">SLBN-33</strain>
    </source>
</reference>
<dbReference type="Proteomes" id="UP001245184">
    <property type="component" value="Unassembled WGS sequence"/>
</dbReference>
<comment type="caution">
    <text evidence="1">The sequence shown here is derived from an EMBL/GenBank/DDBJ whole genome shotgun (WGS) entry which is preliminary data.</text>
</comment>
<gene>
    <name evidence="1" type="ORF">QF025_000593</name>
</gene>
<protein>
    <recommendedName>
        <fullName evidence="3">PIN domain-containing protein</fullName>
    </recommendedName>
</protein>
<dbReference type="RefSeq" id="WP_310030113.1">
    <property type="nucleotide sequence ID" value="NZ_JAVIZN010000002.1"/>
</dbReference>
<sequence>MLYVDVDALCKLAHWNVLPHLPELIGHPWDEIATVTSLRYRTQRCIEKPDGKKFHSTDAAASLVAHLELMAPIGMPDSALLAELAAIPQIDEGEAVLLSLALSSPDSKFLTGDKRALRGLAGHDACQKFAGRIILIEQVLGACLSRKGHAWLLANVCPFKQIDRAIAAILGSRCDANLESLKEGFRSYIGEIGGLYDPSMLFALNMDLP</sequence>
<evidence type="ECO:0008006" key="3">
    <source>
        <dbReference type="Google" id="ProtNLM"/>
    </source>
</evidence>
<evidence type="ECO:0000313" key="1">
    <source>
        <dbReference type="EMBL" id="MDR6201873.1"/>
    </source>
</evidence>